<evidence type="ECO:0000313" key="1">
    <source>
        <dbReference type="EMBL" id="TKI83359.1"/>
    </source>
</evidence>
<reference evidence="1 2" key="1">
    <citation type="journal article" date="2019" name="Environ. Microbiol.">
        <title>An active ?-lactamase is a part of an orchestrated cell wall stress resistance network of Bacillus subtilis and related rhizosphere species.</title>
        <authorList>
            <person name="Bucher T."/>
            <person name="Keren-Paz A."/>
            <person name="Hausser J."/>
            <person name="Olender T."/>
            <person name="Cytryn E."/>
            <person name="Kolodkin-Gal I."/>
        </authorList>
    </citation>
    <scope>NUCLEOTIDE SEQUENCE [LARGE SCALE GENOMIC DNA]</scope>
    <source>
        <strain evidence="1 2">I32</strain>
    </source>
</reference>
<dbReference type="AlphaFoldDB" id="A0A9X8ZZE4"/>
<protein>
    <submittedName>
        <fullName evidence="1">PadR family transcriptional regulator</fullName>
    </submittedName>
</protein>
<evidence type="ECO:0000313" key="2">
    <source>
        <dbReference type="Proteomes" id="UP000308444"/>
    </source>
</evidence>
<organism evidence="1 2">
    <name type="scientific">Bacillus cereus</name>
    <dbReference type="NCBI Taxonomy" id="1396"/>
    <lineage>
        <taxon>Bacteria</taxon>
        <taxon>Bacillati</taxon>
        <taxon>Bacillota</taxon>
        <taxon>Bacilli</taxon>
        <taxon>Bacillales</taxon>
        <taxon>Bacillaceae</taxon>
        <taxon>Bacillus</taxon>
        <taxon>Bacillus cereus group</taxon>
    </lineage>
</organism>
<comment type="caution">
    <text evidence="1">The sequence shown here is derived from an EMBL/GenBank/DDBJ whole genome shotgun (WGS) entry which is preliminary data.</text>
</comment>
<dbReference type="EMBL" id="SZOH01004715">
    <property type="protein sequence ID" value="TKI83359.1"/>
    <property type="molecule type" value="Genomic_DNA"/>
</dbReference>
<feature type="non-terminal residue" evidence="1">
    <location>
        <position position="1"/>
    </location>
</feature>
<accession>A0A9X8ZZE4</accession>
<proteinExistence type="predicted"/>
<name>A0A9X8ZZE4_BACCE</name>
<dbReference type="Proteomes" id="UP000308444">
    <property type="component" value="Unassembled WGS sequence"/>
</dbReference>
<gene>
    <name evidence="1" type="ORF">FC695_41310</name>
</gene>
<sequence>KCGKESVAKLYILSSVILHLRTELKVLQSLYNNIKNEKIDNIGNDVLREIENQCL</sequence>